<dbReference type="Pfam" id="PF02709">
    <property type="entry name" value="Glyco_transf_7C"/>
    <property type="match status" value="1"/>
</dbReference>
<dbReference type="GO" id="GO:0003677">
    <property type="term" value="F:DNA binding"/>
    <property type="evidence" value="ECO:0007669"/>
    <property type="project" value="InterPro"/>
</dbReference>
<evidence type="ECO:0000256" key="4">
    <source>
        <dbReference type="ARBA" id="ARBA00022676"/>
    </source>
</evidence>
<accession>A0A8J2RG06</accession>
<dbReference type="GO" id="GO:0005794">
    <property type="term" value="C:Golgi apparatus"/>
    <property type="evidence" value="ECO:0007669"/>
    <property type="project" value="TreeGrafter"/>
</dbReference>
<evidence type="ECO:0000256" key="9">
    <source>
        <dbReference type="ARBA" id="ARBA00023136"/>
    </source>
</evidence>
<evidence type="ECO:0000256" key="2">
    <source>
        <dbReference type="ARBA" id="ARBA00004922"/>
    </source>
</evidence>
<comment type="similarity">
    <text evidence="3">Belongs to the glycosyltransferase 7 family.</text>
</comment>
<comment type="caution">
    <text evidence="15">The sequence shown here is derived from an EMBL/GenBank/DDBJ whole genome shotgun (WGS) entry which is preliminary data.</text>
</comment>
<evidence type="ECO:0000256" key="7">
    <source>
        <dbReference type="ARBA" id="ARBA00022968"/>
    </source>
</evidence>
<feature type="domain" description="Galactosyltransferase C-terminal" evidence="12">
    <location>
        <begin position="392"/>
        <end position="472"/>
    </location>
</feature>
<feature type="domain" description="Transposase Tc1-like" evidence="11">
    <location>
        <begin position="2"/>
        <end position="41"/>
    </location>
</feature>
<dbReference type="InterPro" id="IPR038717">
    <property type="entry name" value="Tc1-like_DDE_dom"/>
</dbReference>
<dbReference type="InterPro" id="IPR029044">
    <property type="entry name" value="Nucleotide-diphossugar_trans"/>
</dbReference>
<comment type="subcellular location">
    <subcellularLocation>
        <location evidence="1">Membrane</location>
        <topology evidence="1">Single-pass type II membrane protein</topology>
    </subcellularLocation>
</comment>
<evidence type="ECO:0000259" key="11">
    <source>
        <dbReference type="Pfam" id="PF01498"/>
    </source>
</evidence>
<dbReference type="Proteomes" id="UP000789390">
    <property type="component" value="Unassembled WGS sequence"/>
</dbReference>
<dbReference type="Pfam" id="PF13358">
    <property type="entry name" value="DDE_3"/>
    <property type="match status" value="1"/>
</dbReference>
<evidence type="ECO:0000259" key="13">
    <source>
        <dbReference type="Pfam" id="PF13358"/>
    </source>
</evidence>
<dbReference type="PANTHER" id="PTHR19300">
    <property type="entry name" value="BETA-1,4-GALACTOSYLTRANSFERASE"/>
    <property type="match status" value="1"/>
</dbReference>
<keyword evidence="4" id="KW-0328">Glycosyltransferase</keyword>
<evidence type="ECO:0000256" key="3">
    <source>
        <dbReference type="ARBA" id="ARBA00005735"/>
    </source>
</evidence>
<proteinExistence type="inferred from homology"/>
<dbReference type="EMBL" id="CAKKLH010000075">
    <property type="protein sequence ID" value="CAH0102183.1"/>
    <property type="molecule type" value="Genomic_DNA"/>
</dbReference>
<dbReference type="InterPro" id="IPR002492">
    <property type="entry name" value="Transposase_Tc1-like"/>
</dbReference>
<dbReference type="SUPFAM" id="SSF53448">
    <property type="entry name" value="Nucleotide-diphospho-sugar transferases"/>
    <property type="match status" value="1"/>
</dbReference>
<keyword evidence="8" id="KW-1133">Transmembrane helix</keyword>
<evidence type="ECO:0000256" key="5">
    <source>
        <dbReference type="ARBA" id="ARBA00022679"/>
    </source>
</evidence>
<dbReference type="GO" id="GO:0005975">
    <property type="term" value="P:carbohydrate metabolic process"/>
    <property type="evidence" value="ECO:0007669"/>
    <property type="project" value="InterPro"/>
</dbReference>
<keyword evidence="16" id="KW-1185">Reference proteome</keyword>
<dbReference type="PRINTS" id="PR02050">
    <property type="entry name" value="B14GALTRFASE"/>
</dbReference>
<name>A0A8J2RG06_9CRUS</name>
<dbReference type="UniPathway" id="UPA00378"/>
<reference evidence="15" key="1">
    <citation type="submission" date="2021-11" db="EMBL/GenBank/DDBJ databases">
        <authorList>
            <person name="Schell T."/>
        </authorList>
    </citation>
    <scope>NUCLEOTIDE SEQUENCE</scope>
    <source>
        <strain evidence="15">M5</strain>
    </source>
</reference>
<keyword evidence="10" id="KW-0325">Glycoprotein</keyword>
<protein>
    <recommendedName>
        <fullName evidence="17">Beta-1,4-N-acetylgalactosaminyltransferase bre-4</fullName>
    </recommendedName>
</protein>
<dbReference type="Gene3D" id="3.30.420.10">
    <property type="entry name" value="Ribonuclease H-like superfamily/Ribonuclease H"/>
    <property type="match status" value="1"/>
</dbReference>
<dbReference type="GO" id="GO:0006313">
    <property type="term" value="P:DNA transposition"/>
    <property type="evidence" value="ECO:0007669"/>
    <property type="project" value="InterPro"/>
</dbReference>
<dbReference type="CDD" id="cd00899">
    <property type="entry name" value="b4GalT"/>
    <property type="match status" value="1"/>
</dbReference>
<evidence type="ECO:0000256" key="8">
    <source>
        <dbReference type="ARBA" id="ARBA00022989"/>
    </source>
</evidence>
<dbReference type="GO" id="GO:0008378">
    <property type="term" value="F:galactosyltransferase activity"/>
    <property type="evidence" value="ECO:0007669"/>
    <property type="project" value="TreeGrafter"/>
</dbReference>
<dbReference type="OrthoDB" id="10038994at2759"/>
<evidence type="ECO:0000256" key="10">
    <source>
        <dbReference type="ARBA" id="ARBA00023180"/>
    </source>
</evidence>
<keyword evidence="7" id="KW-0735">Signal-anchor</keyword>
<keyword evidence="9" id="KW-0472">Membrane</keyword>
<dbReference type="GO" id="GO:0033842">
    <property type="term" value="F:N-acetyl-beta-glucosaminyl-derivative 4-beta-N-acetylgalactosaminyltransferase activity"/>
    <property type="evidence" value="ECO:0007669"/>
    <property type="project" value="TreeGrafter"/>
</dbReference>
<dbReference type="PANTHER" id="PTHR19300:SF57">
    <property type="entry name" value="BETA-1,4-N-ACETYLGALACTOSAMINYLTRANSFERASE"/>
    <property type="match status" value="1"/>
</dbReference>
<evidence type="ECO:0008006" key="17">
    <source>
        <dbReference type="Google" id="ProtNLM"/>
    </source>
</evidence>
<feature type="domain" description="Tc1-like transposase DDE" evidence="13">
    <location>
        <begin position="49"/>
        <end position="198"/>
    </location>
</feature>
<organism evidence="15 16">
    <name type="scientific">Daphnia galeata</name>
    <dbReference type="NCBI Taxonomy" id="27404"/>
    <lineage>
        <taxon>Eukaryota</taxon>
        <taxon>Metazoa</taxon>
        <taxon>Ecdysozoa</taxon>
        <taxon>Arthropoda</taxon>
        <taxon>Crustacea</taxon>
        <taxon>Branchiopoda</taxon>
        <taxon>Diplostraca</taxon>
        <taxon>Cladocera</taxon>
        <taxon>Anomopoda</taxon>
        <taxon>Daphniidae</taxon>
        <taxon>Daphnia</taxon>
    </lineage>
</organism>
<evidence type="ECO:0000256" key="6">
    <source>
        <dbReference type="ARBA" id="ARBA00022692"/>
    </source>
</evidence>
<dbReference type="InterPro" id="IPR027791">
    <property type="entry name" value="Galactosyl_T_C"/>
</dbReference>
<dbReference type="GO" id="GO:0016020">
    <property type="term" value="C:membrane"/>
    <property type="evidence" value="ECO:0007669"/>
    <property type="project" value="UniProtKB-SubCell"/>
</dbReference>
<dbReference type="Gene3D" id="3.90.550.10">
    <property type="entry name" value="Spore Coat Polysaccharide Biosynthesis Protein SpsA, Chain A"/>
    <property type="match status" value="1"/>
</dbReference>
<comment type="pathway">
    <text evidence="2">Protein modification; protein glycosylation.</text>
</comment>
<dbReference type="Pfam" id="PF13733">
    <property type="entry name" value="Glyco_transf_7N"/>
    <property type="match status" value="1"/>
</dbReference>
<dbReference type="InterPro" id="IPR036397">
    <property type="entry name" value="RNaseH_sf"/>
</dbReference>
<sequence>MSTVRRSLQSFDMNGRVACKKPLLRKANIRKRLKFAQEHVNWTIEQWNRVLFTDETKVEVFGTHRRTFVRRKPGERYKKECLVPTVKFGGGSVMCWGAICAKGALPLHRIVGIMTKQTYHQILIRQAVPGGLRLLEEGFVYQEDNDPKHSSHLCRGYLERKEKLGVLKLMVWPPQSPDLNPIEQVWDFVKSRLEESNRVTVRTIWMELEKAWKMITPELIQRYISTMADRCRASILLVSSTSQSECNVKYLVGWMDISLMASASRQESEETFISRMTTAGLKFGGRYKPKDCKVRSKVAIIVPYRDREFHLKIFLRYMHPFLQRQQLEYAIVVVEQSADGLPFNRGLLMNIGFREAQKQYQFQCYIFHDVDLLPEDDGNTYACPDVGKPRQMAFSIDIYDYKPTPIDHFGGVSAFATSDFKRVNGFSNVFFGWGSEDDDLYRRLLHNNLTVTRISHRNPSLTRVTRYRMFDHPVAKPNPDRMWLFDQGIRRLKSDGLNDLRYRRLSIEFKPLYTHVIVDVQPQMHQTKMYQT</sequence>
<dbReference type="Pfam" id="PF01498">
    <property type="entry name" value="HTH_Tnp_Tc3_2"/>
    <property type="match status" value="1"/>
</dbReference>
<feature type="domain" description="Galactosyltransferase N-terminal" evidence="14">
    <location>
        <begin position="250"/>
        <end position="384"/>
    </location>
</feature>
<evidence type="ECO:0000259" key="14">
    <source>
        <dbReference type="Pfam" id="PF13733"/>
    </source>
</evidence>
<gene>
    <name evidence="15" type="ORF">DGAL_LOCUS4573</name>
</gene>
<dbReference type="GO" id="GO:0006688">
    <property type="term" value="P:glycosphingolipid biosynthetic process"/>
    <property type="evidence" value="ECO:0007669"/>
    <property type="project" value="TreeGrafter"/>
</dbReference>
<dbReference type="InterPro" id="IPR003859">
    <property type="entry name" value="Galactosyl_T"/>
</dbReference>
<keyword evidence="6" id="KW-0812">Transmembrane</keyword>
<evidence type="ECO:0000313" key="15">
    <source>
        <dbReference type="EMBL" id="CAH0102183.1"/>
    </source>
</evidence>
<evidence type="ECO:0000313" key="16">
    <source>
        <dbReference type="Proteomes" id="UP000789390"/>
    </source>
</evidence>
<dbReference type="InterPro" id="IPR027995">
    <property type="entry name" value="Galactosyl_T_N"/>
</dbReference>
<evidence type="ECO:0000256" key="1">
    <source>
        <dbReference type="ARBA" id="ARBA00004606"/>
    </source>
</evidence>
<dbReference type="AlphaFoldDB" id="A0A8J2RG06"/>
<keyword evidence="5" id="KW-0808">Transferase</keyword>
<evidence type="ECO:0000259" key="12">
    <source>
        <dbReference type="Pfam" id="PF02709"/>
    </source>
</evidence>
<dbReference type="GO" id="GO:0015074">
    <property type="term" value="P:DNA integration"/>
    <property type="evidence" value="ECO:0007669"/>
    <property type="project" value="InterPro"/>
</dbReference>